<dbReference type="GO" id="GO:0071111">
    <property type="term" value="F:cyclic-guanylate-specific phosphodiesterase activity"/>
    <property type="evidence" value="ECO:0007669"/>
    <property type="project" value="InterPro"/>
</dbReference>
<dbReference type="SMART" id="SM00052">
    <property type="entry name" value="EAL"/>
    <property type="match status" value="1"/>
</dbReference>
<name>A0A3A3FN70_9BURK</name>
<evidence type="ECO:0000313" key="2">
    <source>
        <dbReference type="EMBL" id="RJF95905.1"/>
    </source>
</evidence>
<dbReference type="Gene3D" id="3.20.20.450">
    <property type="entry name" value="EAL domain"/>
    <property type="match status" value="1"/>
</dbReference>
<reference evidence="3" key="1">
    <citation type="submission" date="2018-09" db="EMBL/GenBank/DDBJ databases">
        <authorList>
            <person name="Zhu H."/>
        </authorList>
    </citation>
    <scope>NUCLEOTIDE SEQUENCE [LARGE SCALE GENOMIC DNA]</scope>
    <source>
        <strain evidence="3">K1R23-30</strain>
    </source>
</reference>
<sequence length="116" mass="12831">MQNVEEAKRTIDKLQQAGFELAIDDFGTGYSRLSYLQQFGVQQMKVDRSFINNLTDTAKGRSIVAAIIRLAHALEMEVVAEGVATSAQLDMLKELNCDQTQGYLLARPMDAISSNC</sequence>
<comment type="caution">
    <text evidence="2">The sequence shown here is derived from an EMBL/GenBank/DDBJ whole genome shotgun (WGS) entry which is preliminary data.</text>
</comment>
<dbReference type="OrthoDB" id="9813903at2"/>
<dbReference type="PROSITE" id="PS50883">
    <property type="entry name" value="EAL"/>
    <property type="match status" value="1"/>
</dbReference>
<dbReference type="CDD" id="cd01948">
    <property type="entry name" value="EAL"/>
    <property type="match status" value="1"/>
</dbReference>
<dbReference type="PANTHER" id="PTHR33121">
    <property type="entry name" value="CYCLIC DI-GMP PHOSPHODIESTERASE PDEF"/>
    <property type="match status" value="1"/>
</dbReference>
<dbReference type="SUPFAM" id="SSF141868">
    <property type="entry name" value="EAL domain-like"/>
    <property type="match status" value="1"/>
</dbReference>
<dbReference type="InterPro" id="IPR050706">
    <property type="entry name" value="Cyclic-di-GMP_PDE-like"/>
</dbReference>
<feature type="domain" description="EAL" evidence="1">
    <location>
        <begin position="1"/>
        <end position="116"/>
    </location>
</feature>
<dbReference type="PANTHER" id="PTHR33121:SF70">
    <property type="entry name" value="SIGNALING PROTEIN YKOW"/>
    <property type="match status" value="1"/>
</dbReference>
<evidence type="ECO:0000313" key="3">
    <source>
        <dbReference type="Proteomes" id="UP000265955"/>
    </source>
</evidence>
<dbReference type="InterPro" id="IPR035919">
    <property type="entry name" value="EAL_sf"/>
</dbReference>
<accession>A0A3A3FN70</accession>
<organism evidence="2 3">
    <name type="scientific">Noviherbaspirillum saxi</name>
    <dbReference type="NCBI Taxonomy" id="2320863"/>
    <lineage>
        <taxon>Bacteria</taxon>
        <taxon>Pseudomonadati</taxon>
        <taxon>Pseudomonadota</taxon>
        <taxon>Betaproteobacteria</taxon>
        <taxon>Burkholderiales</taxon>
        <taxon>Oxalobacteraceae</taxon>
        <taxon>Noviherbaspirillum</taxon>
    </lineage>
</organism>
<dbReference type="EMBL" id="QYUO01000002">
    <property type="protein sequence ID" value="RJF95905.1"/>
    <property type="molecule type" value="Genomic_DNA"/>
</dbReference>
<dbReference type="RefSeq" id="WP_119771052.1">
    <property type="nucleotide sequence ID" value="NZ_QYUO01000002.1"/>
</dbReference>
<dbReference type="Proteomes" id="UP000265955">
    <property type="component" value="Unassembled WGS sequence"/>
</dbReference>
<proteinExistence type="predicted"/>
<gene>
    <name evidence="2" type="ORF">D3871_21345</name>
</gene>
<dbReference type="InterPro" id="IPR001633">
    <property type="entry name" value="EAL_dom"/>
</dbReference>
<protein>
    <submittedName>
        <fullName evidence="2">EAL domain-containing protein</fullName>
    </submittedName>
</protein>
<dbReference type="Pfam" id="PF00563">
    <property type="entry name" value="EAL"/>
    <property type="match status" value="1"/>
</dbReference>
<evidence type="ECO:0000259" key="1">
    <source>
        <dbReference type="PROSITE" id="PS50883"/>
    </source>
</evidence>
<keyword evidence="3" id="KW-1185">Reference proteome</keyword>
<dbReference type="AlphaFoldDB" id="A0A3A3FN70"/>